<dbReference type="GO" id="GO:0001868">
    <property type="term" value="P:regulation of complement activation, lectin pathway"/>
    <property type="evidence" value="ECO:0007669"/>
    <property type="project" value="UniProtKB-ARBA"/>
</dbReference>
<keyword evidence="4" id="KW-0479">Metal-binding</keyword>
<evidence type="ECO:0000256" key="8">
    <source>
        <dbReference type="SAM" id="SignalP"/>
    </source>
</evidence>
<dbReference type="EMBL" id="CAJFCJ010000036">
    <property type="protein sequence ID" value="CAD5126237.1"/>
    <property type="molecule type" value="Genomic_DNA"/>
</dbReference>
<dbReference type="Gene3D" id="3.50.4.10">
    <property type="entry name" value="Hepatocyte Growth Factor"/>
    <property type="match status" value="1"/>
</dbReference>
<feature type="domain" description="Apple" evidence="9">
    <location>
        <begin position="60"/>
        <end position="146"/>
    </location>
</feature>
<keyword evidence="8" id="KW-0732">Signal</keyword>
<feature type="signal peptide" evidence="8">
    <location>
        <begin position="1"/>
        <end position="28"/>
    </location>
</feature>
<keyword evidence="7" id="KW-1015">Disulfide bond</keyword>
<proteinExistence type="inferred from homology"/>
<organism evidence="10 11">
    <name type="scientific">Dimorphilus gyrociliatus</name>
    <dbReference type="NCBI Taxonomy" id="2664684"/>
    <lineage>
        <taxon>Eukaryota</taxon>
        <taxon>Metazoa</taxon>
        <taxon>Spiralia</taxon>
        <taxon>Lophotrochozoa</taxon>
        <taxon>Annelida</taxon>
        <taxon>Polychaeta</taxon>
        <taxon>Polychaeta incertae sedis</taxon>
        <taxon>Dinophilidae</taxon>
        <taxon>Dimorphilus</taxon>
    </lineage>
</organism>
<dbReference type="OrthoDB" id="547680at2759"/>
<dbReference type="PANTHER" id="PTHR45713:SF6">
    <property type="entry name" value="F5_8 TYPE C DOMAIN-CONTAINING PROTEIN"/>
    <property type="match status" value="1"/>
</dbReference>
<evidence type="ECO:0000256" key="2">
    <source>
        <dbReference type="ARBA" id="ARBA00010147"/>
    </source>
</evidence>
<protein>
    <submittedName>
        <fullName evidence="10">DgyrCDS14405</fullName>
    </submittedName>
</protein>
<accession>A0A7I8WDP8</accession>
<comment type="function">
    <text evidence="1">Acts as a defensive agent. Recognizes blood group fucosylated oligosaccharides including A, B, H and Lewis B-type antigens. Does not recognize Lewis A antigen and has low affinity for monovalent haptens.</text>
</comment>
<evidence type="ECO:0000259" key="9">
    <source>
        <dbReference type="PROSITE" id="PS50948"/>
    </source>
</evidence>
<dbReference type="PROSITE" id="PS50948">
    <property type="entry name" value="PAN"/>
    <property type="match status" value="1"/>
</dbReference>
<dbReference type="Proteomes" id="UP000549394">
    <property type="component" value="Unassembled WGS sequence"/>
</dbReference>
<evidence type="ECO:0000313" key="10">
    <source>
        <dbReference type="EMBL" id="CAD5126237.1"/>
    </source>
</evidence>
<dbReference type="GO" id="GO:0010185">
    <property type="term" value="P:regulation of cellular defense response"/>
    <property type="evidence" value="ECO:0007669"/>
    <property type="project" value="UniProtKB-ARBA"/>
</dbReference>
<name>A0A7I8WDP8_9ANNE</name>
<gene>
    <name evidence="10" type="ORF">DGYR_LOCUS13490</name>
</gene>
<evidence type="ECO:0000256" key="3">
    <source>
        <dbReference type="ARBA" id="ARBA00011233"/>
    </source>
</evidence>
<keyword evidence="6" id="KW-0106">Calcium</keyword>
<dbReference type="GO" id="GO:0042806">
    <property type="term" value="F:fucose binding"/>
    <property type="evidence" value="ECO:0007669"/>
    <property type="project" value="UniProtKB-ARBA"/>
</dbReference>
<evidence type="ECO:0000313" key="11">
    <source>
        <dbReference type="Proteomes" id="UP000549394"/>
    </source>
</evidence>
<evidence type="ECO:0000256" key="6">
    <source>
        <dbReference type="ARBA" id="ARBA00022837"/>
    </source>
</evidence>
<evidence type="ECO:0000256" key="5">
    <source>
        <dbReference type="ARBA" id="ARBA00022734"/>
    </source>
</evidence>
<dbReference type="SMART" id="SM00607">
    <property type="entry name" value="FTP"/>
    <property type="match status" value="1"/>
</dbReference>
<reference evidence="10 11" key="1">
    <citation type="submission" date="2020-08" db="EMBL/GenBank/DDBJ databases">
        <authorList>
            <person name="Hejnol A."/>
        </authorList>
    </citation>
    <scope>NUCLEOTIDE SEQUENCE [LARGE SCALE GENOMIC DNA]</scope>
</reference>
<dbReference type="InterPro" id="IPR006585">
    <property type="entry name" value="FTP1"/>
</dbReference>
<dbReference type="SUPFAM" id="SSF49785">
    <property type="entry name" value="Galactose-binding domain-like"/>
    <property type="match status" value="1"/>
</dbReference>
<comment type="similarity">
    <text evidence="2">Belongs to the fucolectin family.</text>
</comment>
<comment type="caution">
    <text evidence="10">The sequence shown here is derived from an EMBL/GenBank/DDBJ whole genome shotgun (WGS) entry which is preliminary data.</text>
</comment>
<dbReference type="InterPro" id="IPR003609">
    <property type="entry name" value="Pan_app"/>
</dbReference>
<dbReference type="PANTHER" id="PTHR45713">
    <property type="entry name" value="FTP DOMAIN-CONTAINING PROTEIN"/>
    <property type="match status" value="1"/>
</dbReference>
<sequence length="751" mass="86655">MQKVAFWTMIDLVILMTSVFIFITKTTADIICLNDGDCSNLENCTPNGCLCDSKYGKGICENSHNLILISNKETKDFGRENISVTSIEQCYQYCLAAKQYDCVGISYNNITVLSQSDFQCQLYSEISYPLEEKEHSFLIIHKDKEFGVCGTDLNVPPPLQQCYTFIWIDGGCSTDNFKPTSNQETLTISEFKNYTSEMFMLAESKIKKNSQSEFYRQICFENAVNNQNIAFNRPVTSTGTFDSPLLHTSHVVDGLHHNDISLGSCLILKPIDSLKPELQISFISYNIIKKVILWPTNEKVNQLLKIYTSTKTNICSDNIQIINSSKVEIYCKQQKYERSNKISVESKLLSSIHLCEIEVFSENIAFFKPTISKFSKNWLERVTNRHTSKAAHLYVGSTTYWVAINLLGYFNVFGVDFRCVKKHVAKLQNVYIEITNENPSLEYNSSEYQLCARINDIPTLTNEFYSILCTKRGVEGQFVVFRSIHSPYKTIFVKEIEIFGHYIKPSDPKNNNILLNKPVWPSSNHISYLYTGYRLTNGKYNDLFHTTKERKSWARVDLLGIFQIFSMAILNRDEEFHQRARYIRGFTTNQSRFNIEEHDLYSQLCFTNIETFLSGEYRMWKCQQPNPIGRFITIYLQADEEIINLRELEAYGEEINNFDFHLLPLVKSDRNFHTSFFSDEDPADQFPVKIIDKLALNKHGGEEFSSCSGIFIDSNLEGRITIYLDDYYLMEEVILLAPFPLVKGVNLFLPL</sequence>
<dbReference type="GO" id="GO:0046872">
    <property type="term" value="F:metal ion binding"/>
    <property type="evidence" value="ECO:0007669"/>
    <property type="project" value="UniProtKB-KW"/>
</dbReference>
<dbReference type="AlphaFoldDB" id="A0A7I8WDP8"/>
<keyword evidence="5" id="KW-0430">Lectin</keyword>
<keyword evidence="11" id="KW-1185">Reference proteome</keyword>
<feature type="chain" id="PRO_5029569859" evidence="8">
    <location>
        <begin position="29"/>
        <end position="751"/>
    </location>
</feature>
<comment type="subunit">
    <text evidence="3">Homotrimer.</text>
</comment>
<dbReference type="Gene3D" id="2.60.120.260">
    <property type="entry name" value="Galactose-binding domain-like"/>
    <property type="match status" value="2"/>
</dbReference>
<evidence type="ECO:0000256" key="1">
    <source>
        <dbReference type="ARBA" id="ARBA00002219"/>
    </source>
</evidence>
<evidence type="ECO:0000256" key="4">
    <source>
        <dbReference type="ARBA" id="ARBA00022723"/>
    </source>
</evidence>
<dbReference type="InterPro" id="IPR051941">
    <property type="entry name" value="BG_Antigen-Binding_Lectin"/>
</dbReference>
<evidence type="ECO:0000256" key="7">
    <source>
        <dbReference type="ARBA" id="ARBA00023157"/>
    </source>
</evidence>
<dbReference type="InterPro" id="IPR008979">
    <property type="entry name" value="Galactose-bd-like_sf"/>
</dbReference>